<dbReference type="GO" id="GO:0043386">
    <property type="term" value="P:mycotoxin biosynthetic process"/>
    <property type="evidence" value="ECO:0007669"/>
    <property type="project" value="InterPro"/>
</dbReference>
<comment type="similarity">
    <text evidence="1">Belongs to the ustYa family.</text>
</comment>
<accession>A0AAD4IFK3</accession>
<dbReference type="Proteomes" id="UP001199106">
    <property type="component" value="Unassembled WGS sequence"/>
</dbReference>
<dbReference type="Pfam" id="PF11807">
    <property type="entry name" value="UstYa"/>
    <property type="match status" value="1"/>
</dbReference>
<evidence type="ECO:0000313" key="2">
    <source>
        <dbReference type="EMBL" id="KAG9193695.1"/>
    </source>
</evidence>
<evidence type="ECO:0008006" key="4">
    <source>
        <dbReference type="Google" id="ProtNLM"/>
    </source>
</evidence>
<protein>
    <recommendedName>
        <fullName evidence="4">Tat pathway signal sequence</fullName>
    </recommendedName>
</protein>
<reference evidence="2" key="1">
    <citation type="submission" date="2021-07" db="EMBL/GenBank/DDBJ databases">
        <title>Genome Resource of American Ginseng Black Spot Pathogen Alternaria panax.</title>
        <authorList>
            <person name="Qiu C."/>
            <person name="Wang W."/>
            <person name="Liu Z."/>
        </authorList>
    </citation>
    <scope>NUCLEOTIDE SEQUENCE</scope>
    <source>
        <strain evidence="2">BNCC115425</strain>
    </source>
</reference>
<proteinExistence type="inferred from homology"/>
<dbReference type="InterPro" id="IPR021765">
    <property type="entry name" value="UstYa-like"/>
</dbReference>
<sequence length="340" mass="39013">MLLDKLPMALSQIVRRDKQRAAYMSLLNPRDELDYEEGFLKEADCYVEGSSTTSDNAPPRMAHTVPHKGDRTLTCLNLVLFMVSMISFATTFLARHGGLSIKERNYFLKQTSEKSPVLEQLDIPLTTWRLNGTFVEMGSIYRGRPSPEVDAAWERVETQTPIPISREGRSSPYIVAQGKDPEDAVKWPEEFGFGSDAYIGRIDVFHQIHCLNVLRKHLHFNYDYYYAGERMNKYHELHTGHCVHILLQNIMCTGNVDVYPHFWADAQENAVPDFNINHKCRDFEAILKWHDEHAVPLDEFGALRIPDGEKPRIMVHAFKEAFEWYDAEHPDDGDLGTALG</sequence>
<name>A0AAD4IFK3_9PLEO</name>
<dbReference type="PANTHER" id="PTHR33365:SF14">
    <property type="entry name" value="TAT PATHWAY SIGNAL SEQUENCE"/>
    <property type="match status" value="1"/>
</dbReference>
<evidence type="ECO:0000313" key="3">
    <source>
        <dbReference type="Proteomes" id="UP001199106"/>
    </source>
</evidence>
<evidence type="ECO:0000256" key="1">
    <source>
        <dbReference type="ARBA" id="ARBA00035112"/>
    </source>
</evidence>
<organism evidence="2 3">
    <name type="scientific">Alternaria panax</name>
    <dbReference type="NCBI Taxonomy" id="48097"/>
    <lineage>
        <taxon>Eukaryota</taxon>
        <taxon>Fungi</taxon>
        <taxon>Dikarya</taxon>
        <taxon>Ascomycota</taxon>
        <taxon>Pezizomycotina</taxon>
        <taxon>Dothideomycetes</taxon>
        <taxon>Pleosporomycetidae</taxon>
        <taxon>Pleosporales</taxon>
        <taxon>Pleosporineae</taxon>
        <taxon>Pleosporaceae</taxon>
        <taxon>Alternaria</taxon>
        <taxon>Alternaria sect. Panax</taxon>
    </lineage>
</organism>
<dbReference type="EMBL" id="JAANER010000002">
    <property type="protein sequence ID" value="KAG9193695.1"/>
    <property type="molecule type" value="Genomic_DNA"/>
</dbReference>
<comment type="caution">
    <text evidence="2">The sequence shown here is derived from an EMBL/GenBank/DDBJ whole genome shotgun (WGS) entry which is preliminary data.</text>
</comment>
<dbReference type="AlphaFoldDB" id="A0AAD4IFK3"/>
<keyword evidence="3" id="KW-1185">Reference proteome</keyword>
<dbReference type="PANTHER" id="PTHR33365">
    <property type="entry name" value="YALI0B05434P"/>
    <property type="match status" value="1"/>
</dbReference>
<gene>
    <name evidence="2" type="ORF">G6011_03730</name>
</gene>